<keyword evidence="3" id="KW-1185">Reference proteome</keyword>
<dbReference type="GeneID" id="101737788"/>
<evidence type="ECO:0000256" key="1">
    <source>
        <dbReference type="SAM" id="MobiDB-lite"/>
    </source>
</evidence>
<protein>
    <submittedName>
        <fullName evidence="2">Uncharacterized protein</fullName>
    </submittedName>
</protein>
<dbReference type="EnsemblMetazoa" id="XM_004930367.4">
    <property type="protein sequence ID" value="XP_004930424.1"/>
    <property type="gene ID" value="LOC101737788"/>
</dbReference>
<feature type="region of interest" description="Disordered" evidence="1">
    <location>
        <begin position="197"/>
        <end position="230"/>
    </location>
</feature>
<dbReference type="AlphaFoldDB" id="A0A8R2AQ12"/>
<dbReference type="OrthoDB" id="7481101at2759"/>
<evidence type="ECO:0000313" key="3">
    <source>
        <dbReference type="Proteomes" id="UP000005204"/>
    </source>
</evidence>
<evidence type="ECO:0000313" key="2">
    <source>
        <dbReference type="EnsemblMetazoa" id="XP_004930424.1"/>
    </source>
</evidence>
<accession>A0A8R2AQ12</accession>
<dbReference type="Proteomes" id="UP000005204">
    <property type="component" value="Unassembled WGS sequence"/>
</dbReference>
<organism evidence="2 3">
    <name type="scientific">Bombyx mori</name>
    <name type="common">Silk moth</name>
    <dbReference type="NCBI Taxonomy" id="7091"/>
    <lineage>
        <taxon>Eukaryota</taxon>
        <taxon>Metazoa</taxon>
        <taxon>Ecdysozoa</taxon>
        <taxon>Arthropoda</taxon>
        <taxon>Hexapoda</taxon>
        <taxon>Insecta</taxon>
        <taxon>Pterygota</taxon>
        <taxon>Neoptera</taxon>
        <taxon>Endopterygota</taxon>
        <taxon>Lepidoptera</taxon>
        <taxon>Glossata</taxon>
        <taxon>Ditrysia</taxon>
        <taxon>Bombycoidea</taxon>
        <taxon>Bombycidae</taxon>
        <taxon>Bombycinae</taxon>
        <taxon>Bombyx</taxon>
    </lineage>
</organism>
<name>A0A8R2AQ12_BOMMO</name>
<proteinExistence type="predicted"/>
<reference evidence="2" key="2">
    <citation type="submission" date="2022-06" db="UniProtKB">
        <authorList>
            <consortium name="EnsemblMetazoa"/>
        </authorList>
    </citation>
    <scope>IDENTIFICATION</scope>
    <source>
        <strain evidence="2">p50T (Dazao)</strain>
    </source>
</reference>
<reference evidence="3" key="1">
    <citation type="journal article" date="2008" name="Insect Biochem. Mol. Biol.">
        <title>The genome of a lepidopteran model insect, the silkworm Bombyx mori.</title>
        <authorList>
            <consortium name="International Silkworm Genome Consortium"/>
        </authorList>
    </citation>
    <scope>NUCLEOTIDE SEQUENCE [LARGE SCALE GENOMIC DNA]</scope>
    <source>
        <strain evidence="3">p50T</strain>
    </source>
</reference>
<sequence>MELYMWIYFSITTTTMVVGAPSVLPDTKGSLRNGQDYFRDKRSQYGTYYTSPCGGASSAPIPTYPSAGYHGQAPAQAGYGTNYVYGGPHYRLADPAEFDPEMLGYSDMDQYMQHMQHMHQMPMARHENYEAPIIHNSMSAPTAASPATAFGVFPNVNVGGCSVPLLFSCTPSVVQGKILNAQPQHENQGNSYRIVEPSSEVSEDENENVSGQAVLATSKVTKPNPSQVGV</sequence>
<feature type="compositionally biased region" description="Polar residues" evidence="1">
    <location>
        <begin position="218"/>
        <end position="230"/>
    </location>
</feature>
<dbReference type="RefSeq" id="XP_004930424.1">
    <property type="nucleotide sequence ID" value="XM_004930367.5"/>
</dbReference>
<dbReference type="KEGG" id="bmor:101737788"/>